<dbReference type="OMA" id="FPPRCAI"/>
<organism evidence="7">
    <name type="scientific">Caenorhabditis remanei</name>
    <name type="common">Caenorhabditis vulgaris</name>
    <dbReference type="NCBI Taxonomy" id="31234"/>
    <lineage>
        <taxon>Eukaryota</taxon>
        <taxon>Metazoa</taxon>
        <taxon>Ecdysozoa</taxon>
        <taxon>Nematoda</taxon>
        <taxon>Chromadorea</taxon>
        <taxon>Rhabditida</taxon>
        <taxon>Rhabditina</taxon>
        <taxon>Rhabditomorpha</taxon>
        <taxon>Rhabditoidea</taxon>
        <taxon>Rhabditidae</taxon>
        <taxon>Peloderinae</taxon>
        <taxon>Caenorhabditis</taxon>
    </lineage>
</organism>
<dbReference type="PROSITE" id="PS50089">
    <property type="entry name" value="ZF_RING_2"/>
    <property type="match status" value="1"/>
</dbReference>
<keyword evidence="3" id="KW-0862">Zinc</keyword>
<dbReference type="AlphaFoldDB" id="E3NIF4"/>
<protein>
    <recommendedName>
        <fullName evidence="5">RING-type domain-containing protein</fullName>
    </recommendedName>
</protein>
<evidence type="ECO:0000313" key="7">
    <source>
        <dbReference type="Proteomes" id="UP000008281"/>
    </source>
</evidence>
<keyword evidence="2 4" id="KW-0863">Zinc-finger</keyword>
<dbReference type="InParanoid" id="E3NIF4"/>
<name>E3NIF4_CAERE</name>
<evidence type="ECO:0000259" key="5">
    <source>
        <dbReference type="PROSITE" id="PS50089"/>
    </source>
</evidence>
<sequence>MSTTKCRICNEETNEEDVQELSCHHTFCNLCMTVYQGILCPVRFCEGTRSTDVIVDEMEGNSGSQISFGAATSTLFKIDMREKLKCEARKKGHACENIARMVLTHCRHRLCYDCLLNRVIFALEKKFPPRCAISRCANTLSWSEIQSMACHTNQFNRIHELAQKQSIMFILPCEKRPNESELLIECYLYTNENNMKTIVLPKVIVVVDAITAIVQLLRVSSSKSLSAIDVYVRKACTEKRGKYKYEKVPTDGKMTIKEAGWADKAGGGEVSKVGEGNLLLLKSFICFYCFFFNSTRY</sequence>
<dbReference type="OrthoDB" id="1935339at2759"/>
<keyword evidence="1" id="KW-0479">Metal-binding</keyword>
<keyword evidence="7" id="KW-1185">Reference proteome</keyword>
<feature type="domain" description="RING-type" evidence="5">
    <location>
        <begin position="6"/>
        <end position="42"/>
    </location>
</feature>
<dbReference type="HOGENOM" id="CLU_087394_0_0_1"/>
<dbReference type="InterPro" id="IPR001841">
    <property type="entry name" value="Znf_RING"/>
</dbReference>
<evidence type="ECO:0000256" key="2">
    <source>
        <dbReference type="ARBA" id="ARBA00022771"/>
    </source>
</evidence>
<dbReference type="SUPFAM" id="SSF57850">
    <property type="entry name" value="RING/U-box"/>
    <property type="match status" value="1"/>
</dbReference>
<dbReference type="PROSITE" id="PS00518">
    <property type="entry name" value="ZF_RING_1"/>
    <property type="match status" value="1"/>
</dbReference>
<dbReference type="EMBL" id="DS268700">
    <property type="protein sequence ID" value="EFO98968.1"/>
    <property type="molecule type" value="Genomic_DNA"/>
</dbReference>
<evidence type="ECO:0000256" key="3">
    <source>
        <dbReference type="ARBA" id="ARBA00022833"/>
    </source>
</evidence>
<proteinExistence type="predicted"/>
<gene>
    <name evidence="6" type="ORF">CRE_06161</name>
</gene>
<evidence type="ECO:0000256" key="1">
    <source>
        <dbReference type="ARBA" id="ARBA00022723"/>
    </source>
</evidence>
<dbReference type="KEGG" id="crq:GCK72_012832"/>
<accession>E3NIF4</accession>
<dbReference type="GO" id="GO:0008270">
    <property type="term" value="F:zinc ion binding"/>
    <property type="evidence" value="ECO:0007669"/>
    <property type="project" value="UniProtKB-KW"/>
</dbReference>
<dbReference type="InterPro" id="IPR017907">
    <property type="entry name" value="Znf_RING_CS"/>
</dbReference>
<reference evidence="6" key="1">
    <citation type="submission" date="2007-07" db="EMBL/GenBank/DDBJ databases">
        <title>PCAP assembly of the Caenorhabditis remanei genome.</title>
        <authorList>
            <consortium name="The Caenorhabditis remanei Sequencing Consortium"/>
            <person name="Wilson R.K."/>
        </authorList>
    </citation>
    <scope>NUCLEOTIDE SEQUENCE [LARGE SCALE GENOMIC DNA]</scope>
    <source>
        <strain evidence="6">PB4641</strain>
    </source>
</reference>
<evidence type="ECO:0000256" key="4">
    <source>
        <dbReference type="PROSITE-ProRule" id="PRU00175"/>
    </source>
</evidence>
<dbReference type="CTD" id="9803880"/>
<evidence type="ECO:0000313" key="6">
    <source>
        <dbReference type="EMBL" id="EFO98968.1"/>
    </source>
</evidence>
<dbReference type="SMART" id="SM00184">
    <property type="entry name" value="RING"/>
    <property type="match status" value="2"/>
</dbReference>
<dbReference type="RefSeq" id="XP_003091810.2">
    <property type="nucleotide sequence ID" value="XM_003091762.2"/>
</dbReference>
<dbReference type="Proteomes" id="UP000008281">
    <property type="component" value="Unassembled WGS sequence"/>
</dbReference>
<dbReference type="eggNOG" id="ENOG502S609">
    <property type="taxonomic scope" value="Eukaryota"/>
</dbReference>
<dbReference type="FunCoup" id="E3NIF4">
    <property type="interactions" value="249"/>
</dbReference>
<dbReference type="GeneID" id="9803880"/>